<accession>A0AAV7H0K1</accession>
<keyword evidence="2" id="KW-1185">Reference proteome</keyword>
<comment type="caution">
    <text evidence="1">The sequence shown here is derived from an EMBL/GenBank/DDBJ whole genome shotgun (WGS) entry which is preliminary data.</text>
</comment>
<gene>
    <name evidence="1" type="ORF">IEQ34_009432</name>
</gene>
<evidence type="ECO:0000313" key="1">
    <source>
        <dbReference type="EMBL" id="KAH0461857.1"/>
    </source>
</evidence>
<dbReference type="AlphaFoldDB" id="A0AAV7H0K1"/>
<evidence type="ECO:0000313" key="2">
    <source>
        <dbReference type="Proteomes" id="UP000775213"/>
    </source>
</evidence>
<dbReference type="Proteomes" id="UP000775213">
    <property type="component" value="Unassembled WGS sequence"/>
</dbReference>
<protein>
    <submittedName>
        <fullName evidence="1">Uncharacterized protein</fullName>
    </submittedName>
</protein>
<organism evidence="1 2">
    <name type="scientific">Dendrobium chrysotoxum</name>
    <name type="common">Orchid</name>
    <dbReference type="NCBI Taxonomy" id="161865"/>
    <lineage>
        <taxon>Eukaryota</taxon>
        <taxon>Viridiplantae</taxon>
        <taxon>Streptophyta</taxon>
        <taxon>Embryophyta</taxon>
        <taxon>Tracheophyta</taxon>
        <taxon>Spermatophyta</taxon>
        <taxon>Magnoliopsida</taxon>
        <taxon>Liliopsida</taxon>
        <taxon>Asparagales</taxon>
        <taxon>Orchidaceae</taxon>
        <taxon>Epidendroideae</taxon>
        <taxon>Malaxideae</taxon>
        <taxon>Dendrobiinae</taxon>
        <taxon>Dendrobium</taxon>
    </lineage>
</organism>
<dbReference type="EMBL" id="JAGFBR010000009">
    <property type="protein sequence ID" value="KAH0461857.1"/>
    <property type="molecule type" value="Genomic_DNA"/>
</dbReference>
<name>A0AAV7H0K1_DENCH</name>
<reference evidence="1 2" key="1">
    <citation type="journal article" date="2021" name="Hortic Res">
        <title>Chromosome-scale assembly of the Dendrobium chrysotoxum genome enhances the understanding of orchid evolution.</title>
        <authorList>
            <person name="Zhang Y."/>
            <person name="Zhang G.Q."/>
            <person name="Zhang D."/>
            <person name="Liu X.D."/>
            <person name="Xu X.Y."/>
            <person name="Sun W.H."/>
            <person name="Yu X."/>
            <person name="Zhu X."/>
            <person name="Wang Z.W."/>
            <person name="Zhao X."/>
            <person name="Zhong W.Y."/>
            <person name="Chen H."/>
            <person name="Yin W.L."/>
            <person name="Huang T."/>
            <person name="Niu S.C."/>
            <person name="Liu Z.J."/>
        </authorList>
    </citation>
    <scope>NUCLEOTIDE SEQUENCE [LARGE SCALE GENOMIC DNA]</scope>
    <source>
        <strain evidence="1">Lindl</strain>
    </source>
</reference>
<proteinExistence type="predicted"/>
<sequence>MCLLKWTPFFYVKEDCPFISFPNLCLHLFDHHVLHALAMVFGRPLKTDHAMVSQSRKILKAKVANFLNPMYSPVVGSDKINVNLDPSSNNISNETNNLDQVIAHNCNVHESPNLKDFSFANKDLTNLNKKFTLKIAEDFKLICSL</sequence>